<dbReference type="Gene3D" id="3.60.10.10">
    <property type="entry name" value="Endonuclease/exonuclease/phosphatase"/>
    <property type="match status" value="1"/>
</dbReference>
<dbReference type="Pfam" id="PF00078">
    <property type="entry name" value="RVT_1"/>
    <property type="match status" value="1"/>
</dbReference>
<dbReference type="CDD" id="cd01650">
    <property type="entry name" value="RT_nLTR_like"/>
    <property type="match status" value="1"/>
</dbReference>
<dbReference type="PANTHER" id="PTHR33116:SF78">
    <property type="entry name" value="OS12G0587133 PROTEIN"/>
    <property type="match status" value="1"/>
</dbReference>
<accession>A0AAW2PKC4</accession>
<reference evidence="3" key="1">
    <citation type="submission" date="2020-06" db="EMBL/GenBank/DDBJ databases">
        <authorList>
            <person name="Li T."/>
            <person name="Hu X."/>
            <person name="Zhang T."/>
            <person name="Song X."/>
            <person name="Zhang H."/>
            <person name="Dai N."/>
            <person name="Sheng W."/>
            <person name="Hou X."/>
            <person name="Wei L."/>
        </authorList>
    </citation>
    <scope>NUCLEOTIDE SEQUENCE</scope>
    <source>
        <strain evidence="3">G02</strain>
        <tissue evidence="3">Leaf</tissue>
    </source>
</reference>
<proteinExistence type="predicted"/>
<dbReference type="InterPro" id="IPR026960">
    <property type="entry name" value="RVT-Znf"/>
</dbReference>
<dbReference type="AlphaFoldDB" id="A0AAW2PKC4"/>
<dbReference type="SUPFAM" id="SSF56672">
    <property type="entry name" value="DNA/RNA polymerases"/>
    <property type="match status" value="1"/>
</dbReference>
<organism evidence="3">
    <name type="scientific">Sesamum radiatum</name>
    <name type="common">Black benniseed</name>
    <dbReference type="NCBI Taxonomy" id="300843"/>
    <lineage>
        <taxon>Eukaryota</taxon>
        <taxon>Viridiplantae</taxon>
        <taxon>Streptophyta</taxon>
        <taxon>Embryophyta</taxon>
        <taxon>Tracheophyta</taxon>
        <taxon>Spermatophyta</taxon>
        <taxon>Magnoliopsida</taxon>
        <taxon>eudicotyledons</taxon>
        <taxon>Gunneridae</taxon>
        <taxon>Pentapetalae</taxon>
        <taxon>asterids</taxon>
        <taxon>lamiids</taxon>
        <taxon>Lamiales</taxon>
        <taxon>Pedaliaceae</taxon>
        <taxon>Sesamum</taxon>
    </lineage>
</organism>
<dbReference type="EMBL" id="JACGWJ010000017">
    <property type="protein sequence ID" value="KAL0355542.1"/>
    <property type="molecule type" value="Genomic_DNA"/>
</dbReference>
<evidence type="ECO:0008006" key="4">
    <source>
        <dbReference type="Google" id="ProtNLM"/>
    </source>
</evidence>
<dbReference type="Pfam" id="PF13966">
    <property type="entry name" value="zf-RVT"/>
    <property type="match status" value="1"/>
</dbReference>
<reference evidence="3" key="2">
    <citation type="journal article" date="2024" name="Plant">
        <title>Genomic evolution and insights into agronomic trait innovations of Sesamum species.</title>
        <authorList>
            <person name="Miao H."/>
            <person name="Wang L."/>
            <person name="Qu L."/>
            <person name="Liu H."/>
            <person name="Sun Y."/>
            <person name="Le M."/>
            <person name="Wang Q."/>
            <person name="Wei S."/>
            <person name="Zheng Y."/>
            <person name="Lin W."/>
            <person name="Duan Y."/>
            <person name="Cao H."/>
            <person name="Xiong S."/>
            <person name="Wang X."/>
            <person name="Wei L."/>
            <person name="Li C."/>
            <person name="Ma Q."/>
            <person name="Ju M."/>
            <person name="Zhao R."/>
            <person name="Li G."/>
            <person name="Mu C."/>
            <person name="Tian Q."/>
            <person name="Mei H."/>
            <person name="Zhang T."/>
            <person name="Gao T."/>
            <person name="Zhang H."/>
        </authorList>
    </citation>
    <scope>NUCLEOTIDE SEQUENCE</scope>
    <source>
        <strain evidence="3">G02</strain>
    </source>
</reference>
<feature type="domain" description="Reverse transcriptase" evidence="1">
    <location>
        <begin position="464"/>
        <end position="558"/>
    </location>
</feature>
<sequence>MMEEVIEEGPWLFQGQPVVLQPWEQGMSLRRHKHTRVTVWIRLRHLLMEYWTEDGLSVVASGVGVLLYADRITKSCLRLDFARFIHCEITNKSAHTKCLMTVVYGECDLGRRRGLWSGLCELAEANSEVPWCVLGDFNAIVDTSEACGRAVDVGPSMTDFRDCIRIAALVYLPFTGCPFTWHNCSEGSRSLWKRLDRVLVNDAWLVKWPQASYVCALPVHNVWRHSIYGTKMFGVVTKLKALKSTFRAQRKAKGDLANNVQRSKDFLDLAQSLFAEFNEDILLNLVQWCRTVYCAAVKMEVSMLQQRAKMSWLKHGDQCSQLFFRKVNTRRVRQRIYQITIVAGDSVTEPSQVAEEFVAYYHMLLGGTRVRRRLDLPFLQPVLRCTISQADANELIAEVTDAEIKGALFDISEDSAPGPDGYSSAFFKSAWSEIGGHVCDAVREFFHSGRILKQINSTLLVLIPKMQLPTRVSDFRPIACCNVLYKVITKVLICRLQRVLYMLIDPAQTAFVPGRSISDNVLLAQELLAGYNRARLPARCTIKVDFQKAYDTNDADFLYYWKCREVGLINLCFADDVLVFCAGTSYSVQTISTALAEFAELSGLRANPNKSLIILSRAVREERQAILEIISFPEGTLPIKYLGVPLVDSRLKIADCRGLLEKIDDRLAGWGHLHFSFAGRVQLIKSVLSSLHTYWASVFFLPKAIITEIERRMRQFLWKGAAGRGYAKGAWHRVCAPMREGGLGICQVGHLNQALMLKQIWRILQRDEQSVWKLCPGEFSTAGAVALLRPSSPSVPWQHLLGGKFKIPRHAFVLWLAVLKRLSTLDRPWVNQQPWCVLCDGVHIETHDHLFFKCSYSARCISLLKRSVRFTWLGLGWQRDMLWACRRWRGSHLLNAAARAMLASMVYSIWRERNNRIFLGTAMSAETVTRQAIEEIRRRIVSAELRPSLQLFIVYRVWKIPWLMVGYFFV</sequence>
<dbReference type="SUPFAM" id="SSF56219">
    <property type="entry name" value="DNase I-like"/>
    <property type="match status" value="1"/>
</dbReference>
<dbReference type="InterPro" id="IPR036691">
    <property type="entry name" value="Endo/exonu/phosph_ase_sf"/>
</dbReference>
<dbReference type="PANTHER" id="PTHR33116">
    <property type="entry name" value="REVERSE TRANSCRIPTASE ZINC-BINDING DOMAIN-CONTAINING PROTEIN-RELATED-RELATED"/>
    <property type="match status" value="1"/>
</dbReference>
<gene>
    <name evidence="3" type="ORF">Sradi_4001100</name>
</gene>
<protein>
    <recommendedName>
        <fullName evidence="4">Reverse transcriptase domain-containing protein</fullName>
    </recommendedName>
</protein>
<dbReference type="InterPro" id="IPR043502">
    <property type="entry name" value="DNA/RNA_pol_sf"/>
</dbReference>
<name>A0AAW2PKC4_SESRA</name>
<comment type="caution">
    <text evidence="3">The sequence shown here is derived from an EMBL/GenBank/DDBJ whole genome shotgun (WGS) entry which is preliminary data.</text>
</comment>
<feature type="domain" description="Reverse transcriptase zinc-binding" evidence="2">
    <location>
        <begin position="779"/>
        <end position="858"/>
    </location>
</feature>
<evidence type="ECO:0000259" key="2">
    <source>
        <dbReference type="Pfam" id="PF13966"/>
    </source>
</evidence>
<dbReference type="InterPro" id="IPR000477">
    <property type="entry name" value="RT_dom"/>
</dbReference>
<evidence type="ECO:0000259" key="1">
    <source>
        <dbReference type="Pfam" id="PF00078"/>
    </source>
</evidence>
<evidence type="ECO:0000313" key="3">
    <source>
        <dbReference type="EMBL" id="KAL0355542.1"/>
    </source>
</evidence>